<proteinExistence type="predicted"/>
<dbReference type="GO" id="GO:0005783">
    <property type="term" value="C:endoplasmic reticulum"/>
    <property type="evidence" value="ECO:0007669"/>
    <property type="project" value="TreeGrafter"/>
</dbReference>
<evidence type="ECO:0000256" key="5">
    <source>
        <dbReference type="ARBA" id="ARBA00023004"/>
    </source>
</evidence>
<dbReference type="InterPro" id="IPR044862">
    <property type="entry name" value="Pro_4_hyd_alph_FE2OG_OXY"/>
</dbReference>
<evidence type="ECO:0000259" key="6">
    <source>
        <dbReference type="SMART" id="SM00702"/>
    </source>
</evidence>
<keyword evidence="3" id="KW-0223">Dioxygenase</keyword>
<dbReference type="Proteomes" id="UP000800200">
    <property type="component" value="Unassembled WGS sequence"/>
</dbReference>
<dbReference type="PANTHER" id="PTHR10869">
    <property type="entry name" value="PROLYL 4-HYDROXYLASE ALPHA SUBUNIT"/>
    <property type="match status" value="1"/>
</dbReference>
<evidence type="ECO:0000256" key="1">
    <source>
        <dbReference type="ARBA" id="ARBA00001961"/>
    </source>
</evidence>
<keyword evidence="5" id="KW-0408">Iron</keyword>
<dbReference type="InterPro" id="IPR045054">
    <property type="entry name" value="P4HA-like"/>
</dbReference>
<dbReference type="PANTHER" id="PTHR10869:SF246">
    <property type="entry name" value="TRANSMEMBRANE PROLYL 4-HYDROXYLASE"/>
    <property type="match status" value="1"/>
</dbReference>
<accession>A0A6A6DGE2</accession>
<dbReference type="GO" id="GO:0031418">
    <property type="term" value="F:L-ascorbic acid binding"/>
    <property type="evidence" value="ECO:0007669"/>
    <property type="project" value="InterPro"/>
</dbReference>
<name>A0A6A6DGE2_9PEZI</name>
<evidence type="ECO:0000313" key="7">
    <source>
        <dbReference type="EMBL" id="KAF2178581.1"/>
    </source>
</evidence>
<dbReference type="InterPro" id="IPR006620">
    <property type="entry name" value="Pro_4_hyd_alph"/>
</dbReference>
<keyword evidence="8" id="KW-1185">Reference proteome</keyword>
<dbReference type="FunFam" id="2.60.120.620:FF:000027">
    <property type="entry name" value="Oxidoreductase, 2OG-Fe(II) oxygenase family family"/>
    <property type="match status" value="1"/>
</dbReference>
<dbReference type="GO" id="GO:0005506">
    <property type="term" value="F:iron ion binding"/>
    <property type="evidence" value="ECO:0007669"/>
    <property type="project" value="InterPro"/>
</dbReference>
<feature type="domain" description="Prolyl 4-hydroxylase alpha subunit" evidence="6">
    <location>
        <begin position="73"/>
        <end position="264"/>
    </location>
</feature>
<reference evidence="7" key="1">
    <citation type="journal article" date="2020" name="Stud. Mycol.">
        <title>101 Dothideomycetes genomes: a test case for predicting lifestyles and emergence of pathogens.</title>
        <authorList>
            <person name="Haridas S."/>
            <person name="Albert R."/>
            <person name="Binder M."/>
            <person name="Bloem J."/>
            <person name="Labutti K."/>
            <person name="Salamov A."/>
            <person name="Andreopoulos B."/>
            <person name="Baker S."/>
            <person name="Barry K."/>
            <person name="Bills G."/>
            <person name="Bluhm B."/>
            <person name="Cannon C."/>
            <person name="Castanera R."/>
            <person name="Culley D."/>
            <person name="Daum C."/>
            <person name="Ezra D."/>
            <person name="Gonzalez J."/>
            <person name="Henrissat B."/>
            <person name="Kuo A."/>
            <person name="Liang C."/>
            <person name="Lipzen A."/>
            <person name="Lutzoni F."/>
            <person name="Magnuson J."/>
            <person name="Mondo S."/>
            <person name="Nolan M."/>
            <person name="Ohm R."/>
            <person name="Pangilinan J."/>
            <person name="Park H.-J."/>
            <person name="Ramirez L."/>
            <person name="Alfaro M."/>
            <person name="Sun H."/>
            <person name="Tritt A."/>
            <person name="Yoshinaga Y."/>
            <person name="Zwiers L.-H."/>
            <person name="Turgeon B."/>
            <person name="Goodwin S."/>
            <person name="Spatafora J."/>
            <person name="Crous P."/>
            <person name="Grigoriev I."/>
        </authorList>
    </citation>
    <scope>NUCLEOTIDE SEQUENCE</scope>
    <source>
        <strain evidence="7">CBS 207.26</strain>
    </source>
</reference>
<sequence>MGPSLGTLIQFAVLGLLGYILAGAPLLSIFFGSPGLHSHHQFSFDKVESLVIPEANLTCPAHAYSIHLFSRDPLVIYVDSFLSDAEAEHVVKMSEPKFQPSTVWTEGIEHLDTSVRRSEKAQLDRDGVVKCIEERARVFQGWRPNVFIEKLWSQRYTENGHYRHHYDWSTATSTSGRISSFMVYLEADCTGGGTNFPRLKRPRERAWCQYSDGEVFEGVTFKPIKGNAVFWENLRSDGSGYKESWHAGMPVRSGTKIGLNIWSWYQEGFKAS</sequence>
<dbReference type="Pfam" id="PF13640">
    <property type="entry name" value="2OG-FeII_Oxy_3"/>
    <property type="match status" value="1"/>
</dbReference>
<organism evidence="7 8">
    <name type="scientific">Zopfia rhizophila CBS 207.26</name>
    <dbReference type="NCBI Taxonomy" id="1314779"/>
    <lineage>
        <taxon>Eukaryota</taxon>
        <taxon>Fungi</taxon>
        <taxon>Dikarya</taxon>
        <taxon>Ascomycota</taxon>
        <taxon>Pezizomycotina</taxon>
        <taxon>Dothideomycetes</taxon>
        <taxon>Dothideomycetes incertae sedis</taxon>
        <taxon>Zopfiaceae</taxon>
        <taxon>Zopfia</taxon>
    </lineage>
</organism>
<dbReference type="Gene3D" id="2.60.120.620">
    <property type="entry name" value="q2cbj1_9rhob like domain"/>
    <property type="match status" value="1"/>
</dbReference>
<dbReference type="AlphaFoldDB" id="A0A6A6DGE2"/>
<dbReference type="GO" id="GO:0004656">
    <property type="term" value="F:procollagen-proline 4-dioxygenase activity"/>
    <property type="evidence" value="ECO:0007669"/>
    <property type="project" value="TreeGrafter"/>
</dbReference>
<gene>
    <name evidence="7" type="ORF">K469DRAFT_731601</name>
</gene>
<evidence type="ECO:0000256" key="3">
    <source>
        <dbReference type="ARBA" id="ARBA00022964"/>
    </source>
</evidence>
<evidence type="ECO:0000313" key="8">
    <source>
        <dbReference type="Proteomes" id="UP000800200"/>
    </source>
</evidence>
<evidence type="ECO:0000256" key="2">
    <source>
        <dbReference type="ARBA" id="ARBA00022723"/>
    </source>
</evidence>
<dbReference type="OrthoDB" id="420380at2759"/>
<dbReference type="EMBL" id="ML994674">
    <property type="protein sequence ID" value="KAF2178581.1"/>
    <property type="molecule type" value="Genomic_DNA"/>
</dbReference>
<evidence type="ECO:0000256" key="4">
    <source>
        <dbReference type="ARBA" id="ARBA00023002"/>
    </source>
</evidence>
<keyword evidence="2" id="KW-0479">Metal-binding</keyword>
<protein>
    <recommendedName>
        <fullName evidence="6">Prolyl 4-hydroxylase alpha subunit domain-containing protein</fullName>
    </recommendedName>
</protein>
<keyword evidence="4" id="KW-0560">Oxidoreductase</keyword>
<dbReference type="SMART" id="SM00702">
    <property type="entry name" value="P4Hc"/>
    <property type="match status" value="1"/>
</dbReference>
<comment type="cofactor">
    <cofactor evidence="1">
        <name>L-ascorbate</name>
        <dbReference type="ChEBI" id="CHEBI:38290"/>
    </cofactor>
</comment>